<feature type="transmembrane region" description="Helical" evidence="2">
    <location>
        <begin position="33"/>
        <end position="54"/>
    </location>
</feature>
<keyword evidence="2" id="KW-0472">Membrane</keyword>
<dbReference type="Proteomes" id="UP000492821">
    <property type="component" value="Unassembled WGS sequence"/>
</dbReference>
<feature type="transmembrane region" description="Helical" evidence="2">
    <location>
        <begin position="261"/>
        <end position="284"/>
    </location>
</feature>
<keyword evidence="2" id="KW-1133">Transmembrane helix</keyword>
<feature type="transmembrane region" description="Helical" evidence="2">
    <location>
        <begin position="194"/>
        <end position="215"/>
    </location>
</feature>
<feature type="region of interest" description="Disordered" evidence="1">
    <location>
        <begin position="60"/>
        <end position="137"/>
    </location>
</feature>
<keyword evidence="2" id="KW-0812">Transmembrane</keyword>
<evidence type="ECO:0000313" key="4">
    <source>
        <dbReference type="WBParaSite" id="Pan_g11227.t1"/>
    </source>
</evidence>
<feature type="transmembrane region" description="Helical" evidence="2">
    <location>
        <begin position="236"/>
        <end position="255"/>
    </location>
</feature>
<feature type="transmembrane region" description="Helical" evidence="2">
    <location>
        <begin position="339"/>
        <end position="362"/>
    </location>
</feature>
<evidence type="ECO:0000256" key="1">
    <source>
        <dbReference type="SAM" id="MobiDB-lite"/>
    </source>
</evidence>
<dbReference type="WBParaSite" id="Pan_g11227.t1">
    <property type="protein sequence ID" value="Pan_g11227.t1"/>
    <property type="gene ID" value="Pan_g11227"/>
</dbReference>
<feature type="transmembrane region" description="Helical" evidence="2">
    <location>
        <begin position="154"/>
        <end position="174"/>
    </location>
</feature>
<name>A0A7E4UPG7_PANRE</name>
<protein>
    <submittedName>
        <fullName evidence="4">G_PROTEIN_RECEP_F1_2 domain-containing protein</fullName>
    </submittedName>
</protein>
<sequence length="475" mass="52539">MLAYFLTKKNKRRTFALPAHSFSPHLHFNHNAAAGPAITPSVGVVAVLSVVGMLDPFQQQPSRVGIMPSSTTTASGTSTKDDATTSMSQSQEAPAPQPRASSAMYPYSTFTPPRMAPRFPTTPFNGNGPSAPRKAPSPPVFSTHHVVGVMLNGLLVAVIVLPMLLVSFVVYALPLDATASFNLIPGYNLSKLQLYATSIFVFVDLALFGLVYFVAKYSNAFFGCSTEMHYKAFCGTAYVPLILVIRLLQPLAIVSEEHVDLGLIWMIRTLSTILMLVAMFPLILSEIRLLRSIGIAPPIPDYAGYPFGQDPLLAHTGLKNNIDFGTDARVKQQLYDRRFPALIFFAFKVGFIFFFLLEISIINLGLLVPLSLDYPLILSVANLIFIYYSHKPIIAKYNIIDNRKTVVSAEFGCLDGRKCCNSFRPSRILVYAPTEKTYFQPATVEYTVYSAFELPKWLQKTLYKNKQIKMVSSVA</sequence>
<dbReference type="AlphaFoldDB" id="A0A7E4UPG7"/>
<evidence type="ECO:0000256" key="2">
    <source>
        <dbReference type="SAM" id="Phobius"/>
    </source>
</evidence>
<accession>A0A7E4UPG7</accession>
<feature type="compositionally biased region" description="Low complexity" evidence="1">
    <location>
        <begin position="69"/>
        <end position="78"/>
    </location>
</feature>
<reference evidence="4" key="2">
    <citation type="submission" date="2020-10" db="UniProtKB">
        <authorList>
            <consortium name="WormBaseParasite"/>
        </authorList>
    </citation>
    <scope>IDENTIFICATION</scope>
</reference>
<organism evidence="3 4">
    <name type="scientific">Panagrellus redivivus</name>
    <name type="common">Microworm</name>
    <dbReference type="NCBI Taxonomy" id="6233"/>
    <lineage>
        <taxon>Eukaryota</taxon>
        <taxon>Metazoa</taxon>
        <taxon>Ecdysozoa</taxon>
        <taxon>Nematoda</taxon>
        <taxon>Chromadorea</taxon>
        <taxon>Rhabditida</taxon>
        <taxon>Tylenchina</taxon>
        <taxon>Panagrolaimomorpha</taxon>
        <taxon>Panagrolaimoidea</taxon>
        <taxon>Panagrolaimidae</taxon>
        <taxon>Panagrellus</taxon>
    </lineage>
</organism>
<feature type="transmembrane region" description="Helical" evidence="2">
    <location>
        <begin position="368"/>
        <end position="388"/>
    </location>
</feature>
<reference evidence="3" key="1">
    <citation type="journal article" date="2013" name="Genetics">
        <title>The draft genome and transcriptome of Panagrellus redivivus are shaped by the harsh demands of a free-living lifestyle.</title>
        <authorList>
            <person name="Srinivasan J."/>
            <person name="Dillman A.R."/>
            <person name="Macchietto M.G."/>
            <person name="Heikkinen L."/>
            <person name="Lakso M."/>
            <person name="Fracchia K.M."/>
            <person name="Antoshechkin I."/>
            <person name="Mortazavi A."/>
            <person name="Wong G."/>
            <person name="Sternberg P.W."/>
        </authorList>
    </citation>
    <scope>NUCLEOTIDE SEQUENCE [LARGE SCALE GENOMIC DNA]</scope>
    <source>
        <strain evidence="3">MT8872</strain>
    </source>
</reference>
<evidence type="ECO:0000313" key="3">
    <source>
        <dbReference type="Proteomes" id="UP000492821"/>
    </source>
</evidence>
<proteinExistence type="predicted"/>
<keyword evidence="3" id="KW-1185">Reference proteome</keyword>